<evidence type="ECO:0000256" key="5">
    <source>
        <dbReference type="PROSITE-ProRule" id="PRU10137"/>
    </source>
</evidence>
<dbReference type="Proteomes" id="UP000632535">
    <property type="component" value="Unassembled WGS sequence"/>
</dbReference>
<evidence type="ECO:0000259" key="6">
    <source>
        <dbReference type="PROSITE" id="PS51736"/>
    </source>
</evidence>
<protein>
    <submittedName>
        <fullName evidence="7">DNA-invertase</fullName>
    </submittedName>
</protein>
<dbReference type="Pfam" id="PF00239">
    <property type="entry name" value="Resolvase"/>
    <property type="match status" value="1"/>
</dbReference>
<dbReference type="InterPro" id="IPR009057">
    <property type="entry name" value="Homeodomain-like_sf"/>
</dbReference>
<dbReference type="EMBL" id="BMDG01000004">
    <property type="protein sequence ID" value="GGI07274.1"/>
    <property type="molecule type" value="Genomic_DNA"/>
</dbReference>
<comment type="caution">
    <text evidence="7">The sequence shown here is derived from an EMBL/GenBank/DDBJ whole genome shotgun (WGS) entry which is preliminary data.</text>
</comment>
<dbReference type="InterPro" id="IPR036162">
    <property type="entry name" value="Resolvase-like_N_sf"/>
</dbReference>
<feature type="active site" description="O-(5'-phospho-DNA)-serine intermediate" evidence="5">
    <location>
        <position position="11"/>
    </location>
</feature>
<dbReference type="Pfam" id="PF02796">
    <property type="entry name" value="HTH_7"/>
    <property type="match status" value="1"/>
</dbReference>
<sequence>MAITFGYARVSTSTQNLDGQRDALLAAGVDARHLRVETASGRHDDRPVLAALMAELDEDDSVVVTKLDRLGRSVSHLVRVVDELERRGVALRSLSEQIDTSTSAGRFMVHMLAALAQMEADLIRERTLDGLAAARSRGRVGGRPTVMSPERLATARASVAGGQSVAAVARALGVSVSTVRRHLAGHA</sequence>
<dbReference type="InterPro" id="IPR006120">
    <property type="entry name" value="Resolvase_HTH_dom"/>
</dbReference>
<keyword evidence="4" id="KW-0233">DNA recombination</keyword>
<keyword evidence="8" id="KW-1185">Reference proteome</keyword>
<evidence type="ECO:0000256" key="3">
    <source>
        <dbReference type="ARBA" id="ARBA00023125"/>
    </source>
</evidence>
<dbReference type="Gene3D" id="1.10.10.60">
    <property type="entry name" value="Homeodomain-like"/>
    <property type="match status" value="1"/>
</dbReference>
<dbReference type="PANTHER" id="PTHR30461:SF2">
    <property type="entry name" value="SERINE RECOMBINASE PINE-RELATED"/>
    <property type="match status" value="1"/>
</dbReference>
<dbReference type="SUPFAM" id="SSF46689">
    <property type="entry name" value="Homeodomain-like"/>
    <property type="match status" value="1"/>
</dbReference>
<dbReference type="CDD" id="cd03768">
    <property type="entry name" value="SR_ResInv"/>
    <property type="match status" value="1"/>
</dbReference>
<dbReference type="InterPro" id="IPR006119">
    <property type="entry name" value="Resolv_N"/>
</dbReference>
<dbReference type="PANTHER" id="PTHR30461">
    <property type="entry name" value="DNA-INVERTASE FROM LAMBDOID PROPHAGE"/>
    <property type="match status" value="1"/>
</dbReference>
<keyword evidence="3" id="KW-0238">DNA-binding</keyword>
<evidence type="ECO:0000256" key="4">
    <source>
        <dbReference type="ARBA" id="ARBA00023172"/>
    </source>
</evidence>
<evidence type="ECO:0000313" key="8">
    <source>
        <dbReference type="Proteomes" id="UP000632535"/>
    </source>
</evidence>
<gene>
    <name evidence="7" type="ORF">GCM10007368_15350</name>
</gene>
<reference evidence="8" key="1">
    <citation type="journal article" date="2019" name="Int. J. Syst. Evol. Microbiol.">
        <title>The Global Catalogue of Microorganisms (GCM) 10K type strain sequencing project: providing services to taxonomists for standard genome sequencing and annotation.</title>
        <authorList>
            <consortium name="The Broad Institute Genomics Platform"/>
            <consortium name="The Broad Institute Genome Sequencing Center for Infectious Disease"/>
            <person name="Wu L."/>
            <person name="Ma J."/>
        </authorList>
    </citation>
    <scope>NUCLEOTIDE SEQUENCE [LARGE SCALE GENOMIC DNA]</scope>
    <source>
        <strain evidence="8">CCM 8653</strain>
    </source>
</reference>
<evidence type="ECO:0000256" key="1">
    <source>
        <dbReference type="ARBA" id="ARBA00009913"/>
    </source>
</evidence>
<proteinExistence type="inferred from homology"/>
<feature type="domain" description="Resolvase/invertase-type recombinase catalytic" evidence="6">
    <location>
        <begin position="3"/>
        <end position="138"/>
    </location>
</feature>
<evidence type="ECO:0000313" key="7">
    <source>
        <dbReference type="EMBL" id="GGI07274.1"/>
    </source>
</evidence>
<dbReference type="PROSITE" id="PS00397">
    <property type="entry name" value="RECOMBINASES_1"/>
    <property type="match status" value="1"/>
</dbReference>
<comment type="similarity">
    <text evidence="1">Belongs to the site-specific recombinase resolvase family.</text>
</comment>
<dbReference type="SUPFAM" id="SSF53041">
    <property type="entry name" value="Resolvase-like"/>
    <property type="match status" value="1"/>
</dbReference>
<dbReference type="Gene3D" id="3.40.50.1390">
    <property type="entry name" value="Resolvase, N-terminal catalytic domain"/>
    <property type="match status" value="1"/>
</dbReference>
<name>A0ABQ2B6D4_9MICO</name>
<evidence type="ECO:0000256" key="2">
    <source>
        <dbReference type="ARBA" id="ARBA00022908"/>
    </source>
</evidence>
<keyword evidence="2" id="KW-0229">DNA integration</keyword>
<dbReference type="RefSeq" id="WP_188523063.1">
    <property type="nucleotide sequence ID" value="NZ_BMDG01000004.1"/>
</dbReference>
<organism evidence="7 8">
    <name type="scientific">Isoptericola cucumis</name>
    <dbReference type="NCBI Taxonomy" id="1776856"/>
    <lineage>
        <taxon>Bacteria</taxon>
        <taxon>Bacillati</taxon>
        <taxon>Actinomycetota</taxon>
        <taxon>Actinomycetes</taxon>
        <taxon>Micrococcales</taxon>
        <taxon>Promicromonosporaceae</taxon>
        <taxon>Isoptericola</taxon>
    </lineage>
</organism>
<accession>A0ABQ2B6D4</accession>
<dbReference type="SMART" id="SM00857">
    <property type="entry name" value="Resolvase"/>
    <property type="match status" value="1"/>
</dbReference>
<dbReference type="InterPro" id="IPR006118">
    <property type="entry name" value="Recombinase_CS"/>
</dbReference>
<dbReference type="CDD" id="cd00569">
    <property type="entry name" value="HTH_Hin_like"/>
    <property type="match status" value="1"/>
</dbReference>
<dbReference type="InterPro" id="IPR050639">
    <property type="entry name" value="SSR_resolvase"/>
</dbReference>
<dbReference type="PROSITE" id="PS51736">
    <property type="entry name" value="RECOMBINASES_3"/>
    <property type="match status" value="1"/>
</dbReference>